<gene>
    <name evidence="3" type="ORF">LENED_008362</name>
</gene>
<dbReference type="AlphaFoldDB" id="A0A1Q3EH03"/>
<evidence type="ECO:0000259" key="2">
    <source>
        <dbReference type="Pfam" id="PF01878"/>
    </source>
</evidence>
<organism evidence="3 4">
    <name type="scientific">Lentinula edodes</name>
    <name type="common">Shiitake mushroom</name>
    <name type="synonym">Lentinus edodes</name>
    <dbReference type="NCBI Taxonomy" id="5353"/>
    <lineage>
        <taxon>Eukaryota</taxon>
        <taxon>Fungi</taxon>
        <taxon>Dikarya</taxon>
        <taxon>Basidiomycota</taxon>
        <taxon>Agaricomycotina</taxon>
        <taxon>Agaricomycetes</taxon>
        <taxon>Agaricomycetidae</taxon>
        <taxon>Agaricales</taxon>
        <taxon>Marasmiineae</taxon>
        <taxon>Omphalotaceae</taxon>
        <taxon>Lentinula</taxon>
    </lineage>
</organism>
<reference evidence="3 4" key="1">
    <citation type="submission" date="2016-08" db="EMBL/GenBank/DDBJ databases">
        <authorList>
            <consortium name="Lentinula edodes genome sequencing consortium"/>
            <person name="Sakamoto Y."/>
            <person name="Nakade K."/>
            <person name="Sato S."/>
            <person name="Yoshida Y."/>
            <person name="Miyazaki K."/>
            <person name="Natsume S."/>
            <person name="Konno N."/>
        </authorList>
    </citation>
    <scope>NUCLEOTIDE SEQUENCE [LARGE SCALE GENOMIC DNA]</scope>
    <source>
        <strain evidence="3 4">NBRC 111202</strain>
    </source>
</reference>
<dbReference type="GO" id="GO:0005634">
    <property type="term" value="C:nucleus"/>
    <property type="evidence" value="ECO:0007669"/>
    <property type="project" value="TreeGrafter"/>
</dbReference>
<accession>A0A1Q3EH03</accession>
<dbReference type="Proteomes" id="UP000188533">
    <property type="component" value="Unassembled WGS sequence"/>
</dbReference>
<proteinExistence type="predicted"/>
<dbReference type="InterPro" id="IPR002740">
    <property type="entry name" value="EVE_domain"/>
</dbReference>
<dbReference type="Gene3D" id="3.10.590.10">
    <property type="entry name" value="ph1033 like domains"/>
    <property type="match status" value="1"/>
</dbReference>
<feature type="region of interest" description="Disordered" evidence="1">
    <location>
        <begin position="165"/>
        <end position="278"/>
    </location>
</feature>
<dbReference type="InterPro" id="IPR052181">
    <property type="entry name" value="5hmC_binding"/>
</dbReference>
<dbReference type="Pfam" id="PF01878">
    <property type="entry name" value="EVE"/>
    <property type="match status" value="1"/>
</dbReference>
<comment type="caution">
    <text evidence="3">The sequence shown here is derived from an EMBL/GenBank/DDBJ whole genome shotgun (WGS) entry which is preliminary data.</text>
</comment>
<dbReference type="PANTHER" id="PTHR14087">
    <property type="entry name" value="THYMOCYTE NUCLEAR PROTEIN 1"/>
    <property type="match status" value="1"/>
</dbReference>
<evidence type="ECO:0000256" key="1">
    <source>
        <dbReference type="SAM" id="MobiDB-lite"/>
    </source>
</evidence>
<name>A0A1Q3EH03_LENED</name>
<feature type="compositionally biased region" description="Basic and acidic residues" evidence="1">
    <location>
        <begin position="208"/>
        <end position="222"/>
    </location>
</feature>
<protein>
    <submittedName>
        <fullName evidence="3">DUF55-domain-containing protein</fullName>
    </submittedName>
</protein>
<dbReference type="PANTHER" id="PTHR14087:SF7">
    <property type="entry name" value="THYMOCYTE NUCLEAR PROTEIN 1"/>
    <property type="match status" value="1"/>
</dbReference>
<feature type="domain" description="EVE" evidence="2">
    <location>
        <begin position="10"/>
        <end position="156"/>
    </location>
</feature>
<dbReference type="InterPro" id="IPR015947">
    <property type="entry name" value="PUA-like_sf"/>
</dbReference>
<dbReference type="SUPFAM" id="SSF88697">
    <property type="entry name" value="PUA domain-like"/>
    <property type="match status" value="1"/>
</dbReference>
<evidence type="ECO:0000313" key="3">
    <source>
        <dbReference type="EMBL" id="GAW06434.1"/>
    </source>
</evidence>
<reference evidence="3 4" key="2">
    <citation type="submission" date="2017-02" db="EMBL/GenBank/DDBJ databases">
        <title>A genome survey and senescence transcriptome analysis in Lentinula edodes.</title>
        <authorList>
            <person name="Sakamoto Y."/>
            <person name="Nakade K."/>
            <person name="Sato S."/>
            <person name="Yoshida Y."/>
            <person name="Miyazaki K."/>
            <person name="Natsume S."/>
            <person name="Konno N."/>
        </authorList>
    </citation>
    <scope>NUCLEOTIDE SEQUENCE [LARGE SCALE GENOMIC DNA]</scope>
    <source>
        <strain evidence="3 4">NBRC 111202</strain>
    </source>
</reference>
<keyword evidence="4" id="KW-1185">Reference proteome</keyword>
<feature type="compositionally biased region" description="Acidic residues" evidence="1">
    <location>
        <begin position="223"/>
        <end position="239"/>
    </location>
</feature>
<sequence length="278" mass="30655">MQVQCTGCSKPNQTLAWSRVRTSNVDDFETAKTSAWEGALFYHSNCKNPGIAAFAEVSKKAYPDYTAWDSSHPYYDPKSDKSSPKWFMVDLTFKSRAKHFVSLALLKHISEHASELPEELAYIGSEGAKAIKSMDLINRGRLSVQRVQKPAWDVIELLAERGGWDESKLGKGKNTRGKSTGGRSGNASKDEKNQSKKPSGATRKTRGGKKEVAGEEEVHSEEKDVESEEGGLILSEDDEGTRHIKITPGKTQGKGQKRKAANSGHADERPSTRSRTRS</sequence>
<evidence type="ECO:0000313" key="4">
    <source>
        <dbReference type="Proteomes" id="UP000188533"/>
    </source>
</evidence>
<dbReference type="EMBL" id="BDGU01000319">
    <property type="protein sequence ID" value="GAW06434.1"/>
    <property type="molecule type" value="Genomic_DNA"/>
</dbReference>
<dbReference type="STRING" id="5353.A0A1Q3EH03"/>